<dbReference type="InterPro" id="IPR009057">
    <property type="entry name" value="Homeodomain-like_sf"/>
</dbReference>
<evidence type="ECO:0000313" key="1">
    <source>
        <dbReference type="EMBL" id="QIP36068.1"/>
    </source>
</evidence>
<name>A0A181CCV1_9PROT</name>
<dbReference type="AlphaFoldDB" id="A0A181CCV1"/>
<protein>
    <submittedName>
        <fullName evidence="1">Fis family transcriptional regulator</fullName>
    </submittedName>
</protein>
<accession>A0A181CCV1</accession>
<dbReference type="EMBL" id="CP050139">
    <property type="protein sequence ID" value="QIP36068.1"/>
    <property type="molecule type" value="Genomic_DNA"/>
</dbReference>
<organism evidence="1 2">
    <name type="scientific">Komagataeibacter rhaeticus</name>
    <dbReference type="NCBI Taxonomy" id="215221"/>
    <lineage>
        <taxon>Bacteria</taxon>
        <taxon>Pseudomonadati</taxon>
        <taxon>Pseudomonadota</taxon>
        <taxon>Alphaproteobacteria</taxon>
        <taxon>Acetobacterales</taxon>
        <taxon>Acetobacteraceae</taxon>
        <taxon>Komagataeibacter</taxon>
    </lineage>
</organism>
<dbReference type="SUPFAM" id="SSF55781">
    <property type="entry name" value="GAF domain-like"/>
    <property type="match status" value="1"/>
</dbReference>
<dbReference type="GeneID" id="85022838"/>
<dbReference type="InterPro" id="IPR002197">
    <property type="entry name" value="HTH_Fis"/>
</dbReference>
<proteinExistence type="predicted"/>
<gene>
    <name evidence="1" type="ORF">GWK63_11755</name>
</gene>
<dbReference type="RefSeq" id="WP_007399486.1">
    <property type="nucleotide sequence ID" value="NZ_CALMTF010000069.1"/>
</dbReference>
<dbReference type="SUPFAM" id="SSF46689">
    <property type="entry name" value="Homeodomain-like"/>
    <property type="match status" value="1"/>
</dbReference>
<sequence length="315" mass="34048">MKRNCTQPAAIRPAPVAEKTPPGEIERSWQRCAGFYHLDPAQAWTATVLSGAEFRHVSGRSAALVRIALPEMRHLFTLLRGLDLMVLLADADAMILARCVDETQLSASRRLYLRRGAIWNERVAGTNGIGTSVEAGRPIVLGPGEHWRFCLARLTSFAVPLFDARGRMAGALNLAALAGTATRPVAALLLDVLLQAGRRIEELLFRACYPDHRILSLGVAQGCSTPLIALDARGDMAGATRAARMLIGWTEDTGGPPSPHDGVVVEEPDLSFRQAEANVIRAGLARCHGNATATARNLGISRATLYRKMRYGGIR</sequence>
<dbReference type="GO" id="GO:0043565">
    <property type="term" value="F:sequence-specific DNA binding"/>
    <property type="evidence" value="ECO:0007669"/>
    <property type="project" value="InterPro"/>
</dbReference>
<dbReference type="Proteomes" id="UP000502533">
    <property type="component" value="Chromosome"/>
</dbReference>
<dbReference type="KEGG" id="kre:GWK63_11755"/>
<keyword evidence="2" id="KW-1185">Reference proteome</keyword>
<reference evidence="1 2" key="1">
    <citation type="submission" date="2020-03" db="EMBL/GenBank/DDBJ databases">
        <title>Isolation of cellulose-producing strains, genome characterization and application of the synthesized cellulose films as an economical and sustainable material for piezoelectric sensor construction.</title>
        <authorList>
            <person name="Mangayil R.K."/>
        </authorList>
    </citation>
    <scope>NUCLEOTIDE SEQUENCE [LARGE SCALE GENOMIC DNA]</scope>
    <source>
        <strain evidence="1 2">ENS 9a1a</strain>
    </source>
</reference>
<dbReference type="Gene3D" id="3.30.450.40">
    <property type="match status" value="1"/>
</dbReference>
<dbReference type="Gene3D" id="1.10.10.60">
    <property type="entry name" value="Homeodomain-like"/>
    <property type="match status" value="1"/>
</dbReference>
<dbReference type="InterPro" id="IPR029016">
    <property type="entry name" value="GAF-like_dom_sf"/>
</dbReference>
<evidence type="ECO:0000313" key="2">
    <source>
        <dbReference type="Proteomes" id="UP000502533"/>
    </source>
</evidence>
<dbReference type="Pfam" id="PF02954">
    <property type="entry name" value="HTH_8"/>
    <property type="match status" value="1"/>
</dbReference>
<dbReference type="PRINTS" id="PR01590">
    <property type="entry name" value="HTHFIS"/>
</dbReference>